<reference evidence="2 3" key="1">
    <citation type="submission" date="2019-11" db="EMBL/GenBank/DDBJ databases">
        <title>Whole genome sequence of Oryza granulata.</title>
        <authorList>
            <person name="Li W."/>
        </authorList>
    </citation>
    <scope>NUCLEOTIDE SEQUENCE [LARGE SCALE GENOMIC DNA]</scope>
    <source>
        <strain evidence="3">cv. Menghai</strain>
        <tissue evidence="2">Leaf</tissue>
    </source>
</reference>
<dbReference type="EMBL" id="SPHZ02000007">
    <property type="protein sequence ID" value="KAF0905239.1"/>
    <property type="molecule type" value="Genomic_DNA"/>
</dbReference>
<evidence type="ECO:0000313" key="3">
    <source>
        <dbReference type="Proteomes" id="UP000479710"/>
    </source>
</evidence>
<protein>
    <submittedName>
        <fullName evidence="2">Uncharacterized protein</fullName>
    </submittedName>
</protein>
<evidence type="ECO:0000313" key="2">
    <source>
        <dbReference type="EMBL" id="KAF0905239.1"/>
    </source>
</evidence>
<proteinExistence type="predicted"/>
<gene>
    <name evidence="2" type="ORF">E2562_003842</name>
</gene>
<comment type="caution">
    <text evidence="2">The sequence shown here is derived from an EMBL/GenBank/DDBJ whole genome shotgun (WGS) entry which is preliminary data.</text>
</comment>
<dbReference type="AlphaFoldDB" id="A0A6G1CYP7"/>
<keyword evidence="3" id="KW-1185">Reference proteome</keyword>
<feature type="region of interest" description="Disordered" evidence="1">
    <location>
        <begin position="1"/>
        <end position="30"/>
    </location>
</feature>
<sequence>MQRFYGLSSPRSSPTTSAVAHSPSRGSEVDRSSLSIASGLTVCSRYGARIPWWRRGPTRWAKGGGVRDLGGGRAVLDIAVLDLGEVVDAVRLALGCGIVRWLGLVGAVLPASTPRRFSPRSRSA</sequence>
<dbReference type="Proteomes" id="UP000479710">
    <property type="component" value="Unassembled WGS sequence"/>
</dbReference>
<evidence type="ECO:0000256" key="1">
    <source>
        <dbReference type="SAM" id="MobiDB-lite"/>
    </source>
</evidence>
<organism evidence="2 3">
    <name type="scientific">Oryza meyeriana var. granulata</name>
    <dbReference type="NCBI Taxonomy" id="110450"/>
    <lineage>
        <taxon>Eukaryota</taxon>
        <taxon>Viridiplantae</taxon>
        <taxon>Streptophyta</taxon>
        <taxon>Embryophyta</taxon>
        <taxon>Tracheophyta</taxon>
        <taxon>Spermatophyta</taxon>
        <taxon>Magnoliopsida</taxon>
        <taxon>Liliopsida</taxon>
        <taxon>Poales</taxon>
        <taxon>Poaceae</taxon>
        <taxon>BOP clade</taxon>
        <taxon>Oryzoideae</taxon>
        <taxon>Oryzeae</taxon>
        <taxon>Oryzinae</taxon>
        <taxon>Oryza</taxon>
        <taxon>Oryza meyeriana</taxon>
    </lineage>
</organism>
<accession>A0A6G1CYP7</accession>
<feature type="compositionally biased region" description="Polar residues" evidence="1">
    <location>
        <begin position="9"/>
        <end position="19"/>
    </location>
</feature>
<name>A0A6G1CYP7_9ORYZ</name>